<keyword evidence="3" id="KW-0805">Transcription regulation</keyword>
<dbReference type="PANTHER" id="PTHR31845:SF19">
    <property type="entry name" value="TRANSCRIPTION FACTOR DOMAIN-CONTAINING PROTEIN"/>
    <property type="match status" value="1"/>
</dbReference>
<dbReference type="SMART" id="SM00066">
    <property type="entry name" value="GAL4"/>
    <property type="match status" value="1"/>
</dbReference>
<feature type="compositionally biased region" description="Low complexity" evidence="8">
    <location>
        <begin position="13"/>
        <end position="25"/>
    </location>
</feature>
<organism evidence="10 11">
    <name type="scientific">Paramarasmius palmivorus</name>
    <dbReference type="NCBI Taxonomy" id="297713"/>
    <lineage>
        <taxon>Eukaryota</taxon>
        <taxon>Fungi</taxon>
        <taxon>Dikarya</taxon>
        <taxon>Basidiomycota</taxon>
        <taxon>Agaricomycotina</taxon>
        <taxon>Agaricomycetes</taxon>
        <taxon>Agaricomycetidae</taxon>
        <taxon>Agaricales</taxon>
        <taxon>Marasmiineae</taxon>
        <taxon>Marasmiaceae</taxon>
        <taxon>Paramarasmius</taxon>
    </lineage>
</organism>
<keyword evidence="5" id="KW-0804">Transcription</keyword>
<dbReference type="SUPFAM" id="SSF57701">
    <property type="entry name" value="Zn2/Cys6 DNA-binding domain"/>
    <property type="match status" value="1"/>
</dbReference>
<dbReference type="PANTHER" id="PTHR31845">
    <property type="entry name" value="FINGER DOMAIN PROTEIN, PUTATIVE-RELATED"/>
    <property type="match status" value="1"/>
</dbReference>
<comment type="subcellular location">
    <subcellularLocation>
        <location evidence="1">Nucleus</location>
    </subcellularLocation>
</comment>
<keyword evidence="2" id="KW-0479">Metal-binding</keyword>
<feature type="region of interest" description="Disordered" evidence="8">
    <location>
        <begin position="362"/>
        <end position="386"/>
    </location>
</feature>
<dbReference type="GO" id="GO:0005634">
    <property type="term" value="C:nucleus"/>
    <property type="evidence" value="ECO:0007669"/>
    <property type="project" value="UniProtKB-SubCell"/>
</dbReference>
<dbReference type="InterPro" id="IPR051089">
    <property type="entry name" value="prtT"/>
</dbReference>
<feature type="compositionally biased region" description="Low complexity" evidence="8">
    <location>
        <begin position="295"/>
        <end position="306"/>
    </location>
</feature>
<dbReference type="GO" id="GO:0008270">
    <property type="term" value="F:zinc ion binding"/>
    <property type="evidence" value="ECO:0007669"/>
    <property type="project" value="InterPro"/>
</dbReference>
<dbReference type="PROSITE" id="PS00463">
    <property type="entry name" value="ZN2_CY6_FUNGAL_1"/>
    <property type="match status" value="1"/>
</dbReference>
<feature type="region of interest" description="Disordered" evidence="8">
    <location>
        <begin position="401"/>
        <end position="453"/>
    </location>
</feature>
<protein>
    <recommendedName>
        <fullName evidence="9">Zn(2)-C6 fungal-type domain-containing protein</fullName>
    </recommendedName>
</protein>
<feature type="region of interest" description="Disordered" evidence="8">
    <location>
        <begin position="879"/>
        <end position="945"/>
    </location>
</feature>
<evidence type="ECO:0000259" key="9">
    <source>
        <dbReference type="PROSITE" id="PS50048"/>
    </source>
</evidence>
<feature type="compositionally biased region" description="Polar residues" evidence="8">
    <location>
        <begin position="307"/>
        <end position="321"/>
    </location>
</feature>
<feature type="compositionally biased region" description="Polar residues" evidence="8">
    <location>
        <begin position="885"/>
        <end position="923"/>
    </location>
</feature>
<feature type="region of interest" description="Disordered" evidence="8">
    <location>
        <begin position="293"/>
        <end position="331"/>
    </location>
</feature>
<dbReference type="GO" id="GO:0006351">
    <property type="term" value="P:DNA-templated transcription"/>
    <property type="evidence" value="ECO:0007669"/>
    <property type="project" value="InterPro"/>
</dbReference>
<evidence type="ECO:0000313" key="10">
    <source>
        <dbReference type="EMBL" id="KAK7044256.1"/>
    </source>
</evidence>
<sequence>MSQWNHNLDQEYSDSQFSQSQSQSSYGRVPYQHSYTNEYSAHSPNQNHLYASGMQNGVQGSPYSTQQPQLHPVDTHNNYNQLPLSQNAGASTSFTNNPNSSFMTSPSIQQQPNAYGGAPPPTYNFPQMKTYDQSPPSSGVFNFTAPSSTSPQGVASGSQTQAYYPPASTGMGVGSASNPRAKRFRAADQPDDGAEDEADNGGRPEQRDSQKGKPHACARCKSLKVRCEFKTDNDPCKRCLNGGHECVIPGRKKRRTPPKREHLIAEIAKQAETIDKLMAQLAAAEEAQKQRFVRSTTSDSFSGTSSPPMLSPSSADANTSYFGDHASPNPETNKAVEDWIVKARESLAVFGDIIGMGGASIPKSMIVEDDPEDSSSGDDDDFSLVGEPDNEYEIAVVDEYGDELSPNEIPRRASSHRGSSSSTGSRIERPNPKKKDSGEKLATQPTEAAPFGLMAKLSLAHRKRGVSVEVEDPNGDDNAEGLGVANANFFTASPAQDPKRTPADNTPQPPPILMRGVITPAEAEALFKMPELYQQAMHYAQLAAGNALIGGQKNVEMCIAFILLSLYPVPFKRWEDSRSYLYLGLAIRIANELNLHIPPTAKPQNEFHAREQLNRTRVWINCFNLDRSTSSQYGKRPIISNDDYIANHSEDWWRSSDYNLKNFDIQLCCYNAELKIMANFVSKIYSDSSRPTGLNKDLNFEQVAIETDEELQRVEAKWLLIMNENVDQSDPHGVFRVGLLRLAYSYSRLIALSYGFQHAFGKGNSQNEKPFLMRCLAAARDVVKAVVEYNNRPDFHIYVRHGPDAQSVFVTFAAAFLVKLLQPKFASLLDDQARTDIRAIVQSVIDYLGSPEIAIDDKHGPKLYARFLKNLMASPLVKRKGTRPKSVTTSPSTDASSISYQSWTNGTNGTADHPSPATTTHSLSPPPSHEAMSFDQLAPSSEGGWGNVDPFAPPPNLGNGATMDIPSQSQDYNGLFFTGTTASTDDDMTLQSYSDPNSWNPGMNWLSQLNFQNDTQMYPQFQYNLGQS</sequence>
<keyword evidence="7" id="KW-0175">Coiled coil</keyword>
<evidence type="ECO:0000256" key="7">
    <source>
        <dbReference type="SAM" id="Coils"/>
    </source>
</evidence>
<comment type="caution">
    <text evidence="10">The sequence shown here is derived from an EMBL/GenBank/DDBJ whole genome shotgun (WGS) entry which is preliminary data.</text>
</comment>
<feature type="compositionally biased region" description="Acidic residues" evidence="8">
    <location>
        <begin position="189"/>
        <end position="199"/>
    </location>
</feature>
<gene>
    <name evidence="10" type="ORF">VNI00_007978</name>
</gene>
<evidence type="ECO:0000256" key="2">
    <source>
        <dbReference type="ARBA" id="ARBA00022723"/>
    </source>
</evidence>
<feature type="compositionally biased region" description="Acidic residues" evidence="8">
    <location>
        <begin position="367"/>
        <end position="386"/>
    </location>
</feature>
<dbReference type="Proteomes" id="UP001383192">
    <property type="component" value="Unassembled WGS sequence"/>
</dbReference>
<reference evidence="10 11" key="1">
    <citation type="submission" date="2024-01" db="EMBL/GenBank/DDBJ databases">
        <title>A draft genome for a cacao thread blight-causing isolate of Paramarasmius palmivorus.</title>
        <authorList>
            <person name="Baruah I.K."/>
            <person name="Bukari Y."/>
            <person name="Amoako-Attah I."/>
            <person name="Meinhardt L.W."/>
            <person name="Bailey B.A."/>
            <person name="Cohen S.P."/>
        </authorList>
    </citation>
    <scope>NUCLEOTIDE SEQUENCE [LARGE SCALE GENOMIC DNA]</scope>
    <source>
        <strain evidence="10 11">GH-12</strain>
    </source>
</reference>
<feature type="compositionally biased region" description="Low complexity" evidence="8">
    <location>
        <begin position="91"/>
        <end position="107"/>
    </location>
</feature>
<dbReference type="AlphaFoldDB" id="A0AAW0D0B4"/>
<evidence type="ECO:0000256" key="1">
    <source>
        <dbReference type="ARBA" id="ARBA00004123"/>
    </source>
</evidence>
<feature type="compositionally biased region" description="Polar residues" evidence="8">
    <location>
        <begin position="124"/>
        <end position="162"/>
    </location>
</feature>
<evidence type="ECO:0000313" key="11">
    <source>
        <dbReference type="Proteomes" id="UP001383192"/>
    </source>
</evidence>
<feature type="coiled-coil region" evidence="7">
    <location>
        <begin position="260"/>
        <end position="287"/>
    </location>
</feature>
<keyword evidence="11" id="KW-1185">Reference proteome</keyword>
<feature type="compositionally biased region" description="Basic and acidic residues" evidence="8">
    <location>
        <begin position="426"/>
        <end position="439"/>
    </location>
</feature>
<feature type="compositionally biased region" description="Basic and acidic residues" evidence="8">
    <location>
        <begin position="200"/>
        <end position="211"/>
    </location>
</feature>
<evidence type="ECO:0000256" key="5">
    <source>
        <dbReference type="ARBA" id="ARBA00023163"/>
    </source>
</evidence>
<feature type="region of interest" description="Disordered" evidence="8">
    <location>
        <begin position="492"/>
        <end position="511"/>
    </location>
</feature>
<evidence type="ECO:0000256" key="3">
    <source>
        <dbReference type="ARBA" id="ARBA00023015"/>
    </source>
</evidence>
<dbReference type="Pfam" id="PF04082">
    <property type="entry name" value="Fungal_trans"/>
    <property type="match status" value="1"/>
</dbReference>
<evidence type="ECO:0000256" key="6">
    <source>
        <dbReference type="ARBA" id="ARBA00023242"/>
    </source>
</evidence>
<dbReference type="Gene3D" id="4.10.240.10">
    <property type="entry name" value="Zn(2)-C6 fungal-type DNA-binding domain"/>
    <property type="match status" value="1"/>
</dbReference>
<accession>A0AAW0D0B4</accession>
<evidence type="ECO:0000256" key="8">
    <source>
        <dbReference type="SAM" id="MobiDB-lite"/>
    </source>
</evidence>
<dbReference type="SMART" id="SM00906">
    <property type="entry name" value="Fungal_trans"/>
    <property type="match status" value="1"/>
</dbReference>
<dbReference type="GO" id="GO:0000976">
    <property type="term" value="F:transcription cis-regulatory region binding"/>
    <property type="evidence" value="ECO:0007669"/>
    <property type="project" value="TreeGrafter"/>
</dbReference>
<feature type="domain" description="Zn(2)-C6 fungal-type" evidence="9">
    <location>
        <begin position="216"/>
        <end position="248"/>
    </location>
</feature>
<feature type="region of interest" description="Disordered" evidence="8">
    <location>
        <begin position="1"/>
        <end position="215"/>
    </location>
</feature>
<proteinExistence type="predicted"/>
<feature type="compositionally biased region" description="Low complexity" evidence="8">
    <location>
        <begin position="416"/>
        <end position="425"/>
    </location>
</feature>
<dbReference type="CDD" id="cd00067">
    <property type="entry name" value="GAL4"/>
    <property type="match status" value="1"/>
</dbReference>
<dbReference type="InterPro" id="IPR001138">
    <property type="entry name" value="Zn2Cys6_DnaBD"/>
</dbReference>
<keyword evidence="4" id="KW-0238">DNA-binding</keyword>
<dbReference type="InterPro" id="IPR036864">
    <property type="entry name" value="Zn2-C6_fun-type_DNA-bd_sf"/>
</dbReference>
<dbReference type="EMBL" id="JAYKXP010000026">
    <property type="protein sequence ID" value="KAK7044256.1"/>
    <property type="molecule type" value="Genomic_DNA"/>
</dbReference>
<dbReference type="CDD" id="cd12148">
    <property type="entry name" value="fungal_TF_MHR"/>
    <property type="match status" value="1"/>
</dbReference>
<evidence type="ECO:0000256" key="4">
    <source>
        <dbReference type="ARBA" id="ARBA00023125"/>
    </source>
</evidence>
<dbReference type="Pfam" id="PF00172">
    <property type="entry name" value="Zn_clus"/>
    <property type="match status" value="1"/>
</dbReference>
<keyword evidence="6" id="KW-0539">Nucleus</keyword>
<dbReference type="PROSITE" id="PS50048">
    <property type="entry name" value="ZN2_CY6_FUNGAL_2"/>
    <property type="match status" value="1"/>
</dbReference>
<dbReference type="GO" id="GO:0000981">
    <property type="term" value="F:DNA-binding transcription factor activity, RNA polymerase II-specific"/>
    <property type="evidence" value="ECO:0007669"/>
    <property type="project" value="InterPro"/>
</dbReference>
<feature type="compositionally biased region" description="Polar residues" evidence="8">
    <location>
        <begin position="33"/>
        <end position="90"/>
    </location>
</feature>
<dbReference type="InterPro" id="IPR007219">
    <property type="entry name" value="XnlR_reg_dom"/>
</dbReference>
<name>A0AAW0D0B4_9AGAR</name>